<name>A0ABN1G4U7_9ACTN</name>
<dbReference type="EMBL" id="BAAAHE010000002">
    <property type="protein sequence ID" value="GAA0604074.1"/>
    <property type="molecule type" value="Genomic_DNA"/>
</dbReference>
<feature type="chain" id="PRO_5047316510" evidence="1">
    <location>
        <begin position="25"/>
        <end position="227"/>
    </location>
</feature>
<dbReference type="Proteomes" id="UP001500957">
    <property type="component" value="Unassembled WGS sequence"/>
</dbReference>
<feature type="signal peptide" evidence="1">
    <location>
        <begin position="1"/>
        <end position="24"/>
    </location>
</feature>
<proteinExistence type="predicted"/>
<evidence type="ECO:0000313" key="3">
    <source>
        <dbReference type="Proteomes" id="UP001500957"/>
    </source>
</evidence>
<accession>A0ABN1G4U7</accession>
<evidence type="ECO:0000256" key="1">
    <source>
        <dbReference type="SAM" id="SignalP"/>
    </source>
</evidence>
<reference evidence="2 3" key="1">
    <citation type="journal article" date="2019" name="Int. J. Syst. Evol. Microbiol.">
        <title>The Global Catalogue of Microorganisms (GCM) 10K type strain sequencing project: providing services to taxonomists for standard genome sequencing and annotation.</title>
        <authorList>
            <consortium name="The Broad Institute Genomics Platform"/>
            <consortium name="The Broad Institute Genome Sequencing Center for Infectious Disease"/>
            <person name="Wu L."/>
            <person name="Ma J."/>
        </authorList>
    </citation>
    <scope>NUCLEOTIDE SEQUENCE [LARGE SCALE GENOMIC DNA]</scope>
    <source>
        <strain evidence="2 3">JCM 10671</strain>
    </source>
</reference>
<keyword evidence="1" id="KW-0732">Signal</keyword>
<dbReference type="RefSeq" id="WP_344600688.1">
    <property type="nucleotide sequence ID" value="NZ_BAAAHE010000002.1"/>
</dbReference>
<sequence>MRTPTLFTTGVVLAAFLIPAAAEAAPTAAEATGISKTKARKIVNAGVVKKTDVKGFTAEKYVADPADGGIEKALYKCLGGKAPKEVLSKDGPTLSKGAYTIDSGATVIATVKAARADAKLAQSEKAPRCLKRAMTTSVERDGGVVQRIKVKAIKIAVPGADVAFGYAYEFIVTHEDIAFLIVGYDLNALVGQTQLNVGPARYDGGDPNLKQALALLAKNVKRVRAVR</sequence>
<comment type="caution">
    <text evidence="2">The sequence shown here is derived from an EMBL/GenBank/DDBJ whole genome shotgun (WGS) entry which is preliminary data.</text>
</comment>
<gene>
    <name evidence="2" type="ORF">GCM10009547_02280</name>
</gene>
<evidence type="ECO:0000313" key="2">
    <source>
        <dbReference type="EMBL" id="GAA0604074.1"/>
    </source>
</evidence>
<protein>
    <submittedName>
        <fullName evidence="2">Uncharacterized protein</fullName>
    </submittedName>
</protein>
<organism evidence="2 3">
    <name type="scientific">Sporichthya brevicatena</name>
    <dbReference type="NCBI Taxonomy" id="171442"/>
    <lineage>
        <taxon>Bacteria</taxon>
        <taxon>Bacillati</taxon>
        <taxon>Actinomycetota</taxon>
        <taxon>Actinomycetes</taxon>
        <taxon>Sporichthyales</taxon>
        <taxon>Sporichthyaceae</taxon>
        <taxon>Sporichthya</taxon>
    </lineage>
</organism>
<keyword evidence="3" id="KW-1185">Reference proteome</keyword>